<feature type="transmembrane region" description="Helical" evidence="1">
    <location>
        <begin position="131"/>
        <end position="148"/>
    </location>
</feature>
<keyword evidence="3" id="KW-1185">Reference proteome</keyword>
<accession>A0A4V6WN03</accession>
<name>A0A4V6WN03_9SPHI</name>
<feature type="transmembrane region" description="Helical" evidence="1">
    <location>
        <begin position="33"/>
        <end position="54"/>
    </location>
</feature>
<keyword evidence="1" id="KW-0812">Transmembrane</keyword>
<dbReference type="RefSeq" id="WP_136875651.1">
    <property type="nucleotide sequence ID" value="NZ_SWBO01000003.1"/>
</dbReference>
<gene>
    <name evidence="2" type="ORF">FA045_06370</name>
</gene>
<dbReference type="OrthoDB" id="744316at2"/>
<dbReference type="Proteomes" id="UP000310477">
    <property type="component" value="Unassembled WGS sequence"/>
</dbReference>
<comment type="caution">
    <text evidence="2">The sequence shown here is derived from an EMBL/GenBank/DDBJ whole genome shotgun (WGS) entry which is preliminary data.</text>
</comment>
<keyword evidence="1" id="KW-1133">Transmembrane helix</keyword>
<feature type="transmembrane region" description="Helical" evidence="1">
    <location>
        <begin position="97"/>
        <end position="119"/>
    </location>
</feature>
<dbReference type="EMBL" id="SWBO01000003">
    <property type="protein sequence ID" value="TKC01867.1"/>
    <property type="molecule type" value="Genomic_DNA"/>
</dbReference>
<keyword evidence="1" id="KW-0472">Membrane</keyword>
<evidence type="ECO:0000256" key="1">
    <source>
        <dbReference type="SAM" id="Phobius"/>
    </source>
</evidence>
<sequence length="310" mass="35544">MKRVLFELVFVMVCCGVFLQFQAARLPIVIGLVAIGVWVIPIQVLLSVSLTNWLNEFGGKYLGLPIEDRMVQIRSTFDGLTEVEAVKLRWFYIQACIFHYLLMLLVAFGFIFVAIFFLLGGIGAGDLLKSTISILGAIIAAASGYFLIPKVYPPIVKRNIDETFHLFLKKDWRKRLFREETVPVETSLNKTFYDFWLQGKSIDEKIAAFSEFIKQVNAKSRNGELLSKNDQQKLEVKCVIHANALSKSLAGFLKYCIEDQGVLSQEILRHRYRELLRDVFNLDDLKTLVFLEGQRYKSTPSEYVEVYKSK</sequence>
<reference evidence="2 3" key="1">
    <citation type="submission" date="2019-04" db="EMBL/GenBank/DDBJ databases">
        <title>Pedobacter sp. AR-2-6 sp. nov., isolated from Arctic soil.</title>
        <authorList>
            <person name="Dahal R.H."/>
            <person name="Kim D.-U."/>
        </authorList>
    </citation>
    <scope>NUCLEOTIDE SEQUENCE [LARGE SCALE GENOMIC DNA]</scope>
    <source>
        <strain evidence="2 3">AR-2-6</strain>
    </source>
</reference>
<proteinExistence type="predicted"/>
<dbReference type="AlphaFoldDB" id="A0A4V6WN03"/>
<evidence type="ECO:0000313" key="3">
    <source>
        <dbReference type="Proteomes" id="UP000310477"/>
    </source>
</evidence>
<organism evidence="2 3">
    <name type="scientific">Pedobacter cryotolerans</name>
    <dbReference type="NCBI Taxonomy" id="2571270"/>
    <lineage>
        <taxon>Bacteria</taxon>
        <taxon>Pseudomonadati</taxon>
        <taxon>Bacteroidota</taxon>
        <taxon>Sphingobacteriia</taxon>
        <taxon>Sphingobacteriales</taxon>
        <taxon>Sphingobacteriaceae</taxon>
        <taxon>Pedobacter</taxon>
    </lineage>
</organism>
<protein>
    <submittedName>
        <fullName evidence="2">Uncharacterized protein</fullName>
    </submittedName>
</protein>
<evidence type="ECO:0000313" key="2">
    <source>
        <dbReference type="EMBL" id="TKC01867.1"/>
    </source>
</evidence>